<comment type="similarity">
    <text evidence="1 10">Belongs to the RNA polymerase subunit omega family.</text>
</comment>
<gene>
    <name evidence="10 11" type="primary">rpoZ</name>
    <name evidence="11" type="ORF">CPX_001538</name>
</gene>
<dbReference type="Pfam" id="PF01192">
    <property type="entry name" value="RNA_pol_Rpb6"/>
    <property type="match status" value="1"/>
</dbReference>
<evidence type="ECO:0000256" key="2">
    <source>
        <dbReference type="ARBA" id="ARBA00012418"/>
    </source>
</evidence>
<organism evidence="11 12">
    <name type="scientific">Candidatus Phytoplasma pruni</name>
    <dbReference type="NCBI Taxonomy" id="479893"/>
    <lineage>
        <taxon>Bacteria</taxon>
        <taxon>Bacillati</taxon>
        <taxon>Mycoplasmatota</taxon>
        <taxon>Mollicutes</taxon>
        <taxon>Acholeplasmatales</taxon>
        <taxon>Acholeplasmataceae</taxon>
        <taxon>Candidatus Phytoplasma</taxon>
        <taxon>16SrIII (X-disease group)</taxon>
    </lineage>
</organism>
<comment type="function">
    <text evidence="10">Promotes RNA polymerase assembly. Latches the N- and C-terminal regions of the beta' subunit thereby facilitating its interaction with the beta and alpha subunits.</text>
</comment>
<evidence type="ECO:0000256" key="4">
    <source>
        <dbReference type="ARBA" id="ARBA00022478"/>
    </source>
</evidence>
<dbReference type="OrthoDB" id="9815459at2"/>
<comment type="subunit">
    <text evidence="10">The RNAP catalytic core consists of 2 alpha, 1 beta, 1 beta' and 1 omega subunit. When a sigma factor is associated with the core the holoenzyme is formed, which can initiate transcription.</text>
</comment>
<comment type="catalytic activity">
    <reaction evidence="9 10">
        <text>RNA(n) + a ribonucleoside 5'-triphosphate = RNA(n+1) + diphosphate</text>
        <dbReference type="Rhea" id="RHEA:21248"/>
        <dbReference type="Rhea" id="RHEA-COMP:14527"/>
        <dbReference type="Rhea" id="RHEA-COMP:17342"/>
        <dbReference type="ChEBI" id="CHEBI:33019"/>
        <dbReference type="ChEBI" id="CHEBI:61557"/>
        <dbReference type="ChEBI" id="CHEBI:140395"/>
        <dbReference type="EC" id="2.7.7.6"/>
    </reaction>
</comment>
<evidence type="ECO:0000256" key="8">
    <source>
        <dbReference type="ARBA" id="ARBA00029924"/>
    </source>
</evidence>
<name>A0A0M1N008_9MOLU</name>
<evidence type="ECO:0000256" key="7">
    <source>
        <dbReference type="ARBA" id="ARBA00023163"/>
    </source>
</evidence>
<dbReference type="GO" id="GO:0003677">
    <property type="term" value="F:DNA binding"/>
    <property type="evidence" value="ECO:0007669"/>
    <property type="project" value="UniProtKB-UniRule"/>
</dbReference>
<dbReference type="RefSeq" id="WP_053521446.1">
    <property type="nucleotide sequence ID" value="NZ_LHCF01000006.1"/>
</dbReference>
<dbReference type="InterPro" id="IPR036161">
    <property type="entry name" value="RPB6/omega-like_sf"/>
</dbReference>
<accession>A0A0M1N008</accession>
<evidence type="ECO:0000256" key="9">
    <source>
        <dbReference type="ARBA" id="ARBA00048552"/>
    </source>
</evidence>
<dbReference type="GO" id="GO:0000428">
    <property type="term" value="C:DNA-directed RNA polymerase complex"/>
    <property type="evidence" value="ECO:0007669"/>
    <property type="project" value="UniProtKB-KW"/>
</dbReference>
<keyword evidence="4 10" id="KW-0240">DNA-directed RNA polymerase</keyword>
<dbReference type="NCBIfam" id="TIGR00690">
    <property type="entry name" value="rpoZ"/>
    <property type="match status" value="1"/>
</dbReference>
<evidence type="ECO:0000313" key="12">
    <source>
        <dbReference type="Proteomes" id="UP000037386"/>
    </source>
</evidence>
<evidence type="ECO:0000256" key="6">
    <source>
        <dbReference type="ARBA" id="ARBA00022695"/>
    </source>
</evidence>
<dbReference type="InterPro" id="IPR003716">
    <property type="entry name" value="DNA-dir_RNA_pol_omega"/>
</dbReference>
<evidence type="ECO:0000313" key="11">
    <source>
        <dbReference type="EMBL" id="KOR75492.1"/>
    </source>
</evidence>
<evidence type="ECO:0000256" key="5">
    <source>
        <dbReference type="ARBA" id="ARBA00022679"/>
    </source>
</evidence>
<proteinExistence type="inferred from homology"/>
<dbReference type="GO" id="GO:0003899">
    <property type="term" value="F:DNA-directed RNA polymerase activity"/>
    <property type="evidence" value="ECO:0007669"/>
    <property type="project" value="UniProtKB-UniRule"/>
</dbReference>
<keyword evidence="6 10" id="KW-0548">Nucleotidyltransferase</keyword>
<dbReference type="Gene3D" id="3.90.940.10">
    <property type="match status" value="1"/>
</dbReference>
<dbReference type="AlphaFoldDB" id="A0A0M1N008"/>
<dbReference type="Proteomes" id="UP000037386">
    <property type="component" value="Unassembled WGS sequence"/>
</dbReference>
<evidence type="ECO:0000256" key="10">
    <source>
        <dbReference type="HAMAP-Rule" id="MF_00366"/>
    </source>
</evidence>
<dbReference type="SMART" id="SM01409">
    <property type="entry name" value="RNA_pol_Rpb6"/>
    <property type="match status" value="1"/>
</dbReference>
<dbReference type="EC" id="2.7.7.6" evidence="2 10"/>
<dbReference type="STRING" id="479893.CPX_001538"/>
<reference evidence="12" key="1">
    <citation type="submission" date="2015-05" db="EMBL/GenBank/DDBJ databases">
        <title>Draft genome sequence of 'Candidatus Phytoplasma Pruni' strain CX, a plant pathogenic bacterium.</title>
        <authorList>
            <person name="Lee I.-M."/>
            <person name="Bottner-Parker K.D."/>
            <person name="Shao J."/>
            <person name="Gundersen-Rindal D.E."/>
            <person name="Zhao Y."/>
            <person name="Davis R.E."/>
        </authorList>
    </citation>
    <scope>NUCLEOTIDE SEQUENCE [LARGE SCALE GENOMIC DNA]</scope>
    <source>
        <strain evidence="12">CX</strain>
    </source>
</reference>
<dbReference type="InterPro" id="IPR006110">
    <property type="entry name" value="Pol_omega/Rpo6/RPB6"/>
</dbReference>
<dbReference type="PATRIC" id="fig|479893.3.peg.330"/>
<evidence type="ECO:0000256" key="1">
    <source>
        <dbReference type="ARBA" id="ARBA00006711"/>
    </source>
</evidence>
<dbReference type="HAMAP" id="MF_00366">
    <property type="entry name" value="RNApol_bact_RpoZ"/>
    <property type="match status" value="1"/>
</dbReference>
<dbReference type="EMBL" id="LHCF01000006">
    <property type="protein sequence ID" value="KOR75492.1"/>
    <property type="molecule type" value="Genomic_DNA"/>
</dbReference>
<dbReference type="SUPFAM" id="SSF63562">
    <property type="entry name" value="RPB6/omega subunit-like"/>
    <property type="match status" value="1"/>
</dbReference>
<protein>
    <recommendedName>
        <fullName evidence="3 10">DNA-directed RNA polymerase subunit omega</fullName>
        <shortName evidence="10">RNAP omega subunit</shortName>
        <ecNumber evidence="2 10">2.7.7.6</ecNumber>
    </recommendedName>
    <alternativeName>
        <fullName evidence="10">RNA polymerase omega subunit</fullName>
    </alternativeName>
    <alternativeName>
        <fullName evidence="8 10">Transcriptase subunit omega</fullName>
    </alternativeName>
</protein>
<sequence>MLKDKNEGINYPSIDELLKRIDSKYKLAFLSGKIAHVIEKNNILSSVKLSSKKIVSKALSEIINDNFKIVFK</sequence>
<evidence type="ECO:0000256" key="3">
    <source>
        <dbReference type="ARBA" id="ARBA00013725"/>
    </source>
</evidence>
<dbReference type="GO" id="GO:0006351">
    <property type="term" value="P:DNA-templated transcription"/>
    <property type="evidence" value="ECO:0007669"/>
    <property type="project" value="UniProtKB-UniRule"/>
</dbReference>
<comment type="caution">
    <text evidence="11">The sequence shown here is derived from an EMBL/GenBank/DDBJ whole genome shotgun (WGS) entry which is preliminary data.</text>
</comment>
<keyword evidence="5 10" id="KW-0808">Transferase</keyword>
<keyword evidence="7 10" id="KW-0804">Transcription</keyword>